<dbReference type="EMBL" id="UOFQ01000057">
    <property type="protein sequence ID" value="VAW87047.1"/>
    <property type="molecule type" value="Genomic_DNA"/>
</dbReference>
<dbReference type="PROSITE" id="PS51257">
    <property type="entry name" value="PROKAR_LIPOPROTEIN"/>
    <property type="match status" value="1"/>
</dbReference>
<sequence>MKTKLFLIIPLIASLAACSGSGDSISSSGSSTGTVSVLITDNLTLAYSEVWVNVQAITAIDANGQAVDLYRNTTGQTHNLSQLVNIGALIDAQTIATGTYTTFDILMDNQIQLVDPAGVTTSATFDQTGNPGFTLSVTGQLVVDANQVSSLLLDFDLQQFTYDVATNTVTPVVIQQDPTTLNQTIATVNGQVQAVNSPTQFVVTPATGGANITVDLHATATVTDTATATVAADTTPLAIGMQVTVAGTYDATNLSITASAVGIVTGASITINSEVEGIVTAFD</sequence>
<dbReference type="Pfam" id="PF14321">
    <property type="entry name" value="DUF4382"/>
    <property type="match status" value="1"/>
</dbReference>
<name>A0A3B0ZI92_9ZZZZ</name>
<proteinExistence type="predicted"/>
<organism evidence="2">
    <name type="scientific">hydrothermal vent metagenome</name>
    <dbReference type="NCBI Taxonomy" id="652676"/>
    <lineage>
        <taxon>unclassified sequences</taxon>
        <taxon>metagenomes</taxon>
        <taxon>ecological metagenomes</taxon>
    </lineage>
</organism>
<evidence type="ECO:0000259" key="1">
    <source>
        <dbReference type="Pfam" id="PF14321"/>
    </source>
</evidence>
<evidence type="ECO:0000313" key="2">
    <source>
        <dbReference type="EMBL" id="VAW87047.1"/>
    </source>
</evidence>
<reference evidence="2" key="1">
    <citation type="submission" date="2018-06" db="EMBL/GenBank/DDBJ databases">
        <authorList>
            <person name="Zhirakovskaya E."/>
        </authorList>
    </citation>
    <scope>NUCLEOTIDE SEQUENCE</scope>
</reference>
<feature type="domain" description="DUF4382" evidence="1">
    <location>
        <begin position="32"/>
        <end position="159"/>
    </location>
</feature>
<dbReference type="AlphaFoldDB" id="A0A3B0ZI92"/>
<accession>A0A3B0ZI92</accession>
<gene>
    <name evidence="2" type="ORF">MNBD_GAMMA17-1049</name>
</gene>
<protein>
    <recommendedName>
        <fullName evidence="1">DUF4382 domain-containing protein</fullName>
    </recommendedName>
</protein>
<feature type="non-terminal residue" evidence="2">
    <location>
        <position position="283"/>
    </location>
</feature>
<dbReference type="InterPro" id="IPR025491">
    <property type="entry name" value="DUF4382"/>
</dbReference>